<dbReference type="STRING" id="880071.Fleli_3229"/>
<organism evidence="2 3">
    <name type="scientific">Bernardetia litoralis (strain ATCC 23117 / DSM 6794 / NBRC 15988 / NCIMB 1366 / Fx l1 / Sio-4)</name>
    <name type="common">Flexibacter litoralis</name>
    <dbReference type="NCBI Taxonomy" id="880071"/>
    <lineage>
        <taxon>Bacteria</taxon>
        <taxon>Pseudomonadati</taxon>
        <taxon>Bacteroidota</taxon>
        <taxon>Cytophagia</taxon>
        <taxon>Cytophagales</taxon>
        <taxon>Bernardetiaceae</taxon>
        <taxon>Bernardetia</taxon>
    </lineage>
</organism>
<proteinExistence type="predicted"/>
<protein>
    <recommendedName>
        <fullName evidence="4">Lipoprotein</fullName>
    </recommendedName>
</protein>
<accession>I4ANM5</accession>
<gene>
    <name evidence="2" type="ordered locus">Fleli_3229</name>
</gene>
<evidence type="ECO:0008006" key="4">
    <source>
        <dbReference type="Google" id="ProtNLM"/>
    </source>
</evidence>
<keyword evidence="3" id="KW-1185">Reference proteome</keyword>
<evidence type="ECO:0000256" key="1">
    <source>
        <dbReference type="SAM" id="SignalP"/>
    </source>
</evidence>
<dbReference type="Proteomes" id="UP000006054">
    <property type="component" value="Chromosome"/>
</dbReference>
<keyword evidence="1" id="KW-0732">Signal</keyword>
<name>I4ANM5_BERLS</name>
<feature type="chain" id="PRO_5003685551" description="Lipoprotein" evidence="1">
    <location>
        <begin position="21"/>
        <end position="167"/>
    </location>
</feature>
<evidence type="ECO:0000313" key="3">
    <source>
        <dbReference type="Proteomes" id="UP000006054"/>
    </source>
</evidence>
<dbReference type="HOGENOM" id="CLU_1592113_0_0_10"/>
<reference evidence="3" key="1">
    <citation type="submission" date="2012-06" db="EMBL/GenBank/DDBJ databases">
        <title>The complete genome of Flexibacter litoralis DSM 6794.</title>
        <authorList>
            <person name="Lucas S."/>
            <person name="Copeland A."/>
            <person name="Lapidus A."/>
            <person name="Glavina del Rio T."/>
            <person name="Dalin E."/>
            <person name="Tice H."/>
            <person name="Bruce D."/>
            <person name="Goodwin L."/>
            <person name="Pitluck S."/>
            <person name="Peters L."/>
            <person name="Ovchinnikova G."/>
            <person name="Lu M."/>
            <person name="Kyrpides N."/>
            <person name="Mavromatis K."/>
            <person name="Ivanova N."/>
            <person name="Brettin T."/>
            <person name="Detter J.C."/>
            <person name="Han C."/>
            <person name="Larimer F."/>
            <person name="Land M."/>
            <person name="Hauser L."/>
            <person name="Markowitz V."/>
            <person name="Cheng J.-F."/>
            <person name="Hugenholtz P."/>
            <person name="Woyke T."/>
            <person name="Wu D."/>
            <person name="Spring S."/>
            <person name="Lang E."/>
            <person name="Kopitz M."/>
            <person name="Brambilla E."/>
            <person name="Klenk H.-P."/>
            <person name="Eisen J.A."/>
        </authorList>
    </citation>
    <scope>NUCLEOTIDE SEQUENCE [LARGE SCALE GENOMIC DNA]</scope>
    <source>
        <strain evidence="3">ATCC 23117 / DSM 6794 / NBRC 15988 / NCIMB 1366 / Sio-4</strain>
    </source>
</reference>
<sequence precursor="true">MKIVYIFFIFFIFSSCQVNSENEIAIYNNYFFSKKPSETNKPINFDAKEEYNQYFSLPIHQKKGQIPIFKYFEGQGYKIFIGVPFQITFQDITKQLISKEKNLISNSKNDSLSYINYIKNKQWITESVLRVGDSSTIYLATLQDSAHYANNKKIFDADSVRQRFYKK</sequence>
<dbReference type="EMBL" id="CP003345">
    <property type="protein sequence ID" value="AFM05560.1"/>
    <property type="molecule type" value="Genomic_DNA"/>
</dbReference>
<dbReference type="PROSITE" id="PS51257">
    <property type="entry name" value="PROKAR_LIPOPROTEIN"/>
    <property type="match status" value="1"/>
</dbReference>
<dbReference type="PATRIC" id="fig|880071.3.peg.3231"/>
<feature type="signal peptide" evidence="1">
    <location>
        <begin position="1"/>
        <end position="20"/>
    </location>
</feature>
<evidence type="ECO:0000313" key="2">
    <source>
        <dbReference type="EMBL" id="AFM05560.1"/>
    </source>
</evidence>
<dbReference type="KEGG" id="fli:Fleli_3229"/>
<dbReference type="AlphaFoldDB" id="I4ANM5"/>